<accession>A0A6J5ZR50</accession>
<dbReference type="InterPro" id="IPR043128">
    <property type="entry name" value="Rev_trsase/Diguanyl_cyclase"/>
</dbReference>
<dbReference type="Gene3D" id="3.30.70.270">
    <property type="match status" value="1"/>
</dbReference>
<dbReference type="InterPro" id="IPR043502">
    <property type="entry name" value="DNA/RNA_pol_sf"/>
</dbReference>
<evidence type="ECO:0000256" key="1">
    <source>
        <dbReference type="ARBA" id="ARBA00022763"/>
    </source>
</evidence>
<dbReference type="InterPro" id="IPR001126">
    <property type="entry name" value="UmuC"/>
</dbReference>
<dbReference type="SUPFAM" id="SSF56672">
    <property type="entry name" value="DNA/RNA polymerases"/>
    <property type="match status" value="1"/>
</dbReference>
<proteinExistence type="predicted"/>
<name>A0A6J5ZR50_9ZZZZ</name>
<gene>
    <name evidence="3" type="ORF">UFOPK3522_01059</name>
</gene>
<dbReference type="InterPro" id="IPR050356">
    <property type="entry name" value="SulA_CellDiv_inhibitor"/>
</dbReference>
<protein>
    <submittedName>
        <fullName evidence="3">Unannotated protein</fullName>
    </submittedName>
</protein>
<reference evidence="3" key="1">
    <citation type="submission" date="2020-05" db="EMBL/GenBank/DDBJ databases">
        <authorList>
            <person name="Chiriac C."/>
            <person name="Salcher M."/>
            <person name="Ghai R."/>
            <person name="Kavagutti S V."/>
        </authorList>
    </citation>
    <scope>NUCLEOTIDE SEQUENCE</scope>
</reference>
<feature type="domain" description="UmuC" evidence="2">
    <location>
        <begin position="12"/>
        <end position="148"/>
    </location>
</feature>
<dbReference type="Gene3D" id="3.40.1170.60">
    <property type="match status" value="1"/>
</dbReference>
<dbReference type="EMBL" id="CAESAO010000093">
    <property type="protein sequence ID" value="CAB4345194.1"/>
    <property type="molecule type" value="Genomic_DNA"/>
</dbReference>
<organism evidence="3">
    <name type="scientific">freshwater metagenome</name>
    <dbReference type="NCBI Taxonomy" id="449393"/>
    <lineage>
        <taxon>unclassified sequences</taxon>
        <taxon>metagenomes</taxon>
        <taxon>ecological metagenomes</taxon>
    </lineage>
</organism>
<dbReference type="AlphaFoldDB" id="A0A6J5ZR50"/>
<dbReference type="PANTHER" id="PTHR35369:SF2">
    <property type="entry name" value="BLR3025 PROTEIN"/>
    <property type="match status" value="1"/>
</dbReference>
<dbReference type="PANTHER" id="PTHR35369">
    <property type="entry name" value="BLR3025 PROTEIN-RELATED"/>
    <property type="match status" value="1"/>
</dbReference>
<dbReference type="Gene3D" id="1.10.150.20">
    <property type="entry name" value="5' to 3' exonuclease, C-terminal subdomain"/>
    <property type="match status" value="1"/>
</dbReference>
<evidence type="ECO:0000259" key="2">
    <source>
        <dbReference type="Pfam" id="PF00817"/>
    </source>
</evidence>
<dbReference type="GO" id="GO:0006281">
    <property type="term" value="P:DNA repair"/>
    <property type="evidence" value="ECO:0007669"/>
    <property type="project" value="InterPro"/>
</dbReference>
<evidence type="ECO:0000313" key="3">
    <source>
        <dbReference type="EMBL" id="CAB4345194.1"/>
    </source>
</evidence>
<dbReference type="Pfam" id="PF00817">
    <property type="entry name" value="IMS"/>
    <property type="match status" value="1"/>
</dbReference>
<sequence length="391" mass="40827">MVVAVILPRFSLAIAAGGRAALAEGPLALAPEPGRAALVGEVSPAAEALGVAPGMKIAEALARAPRLRLIAADPVAVADSWERVLVRLESVGAQVEDGGVGLACFEARGLGRLHGGSLDGVVKATRAALKLPARIGAGSSRFCAVVAAEQARSRRPSVVDGAAQLAGAPVALLAREPATAKLVEPLGRFGITTLGQLAALPRGSVSDRFGRAGITAWEMAHGNDRPLRPRKPSEPLEETLTLIESASGPQLAVALEMLVDSLLARNELGGRTLRAATLSAELTEGGTWRERVVFREPLSDALRIRTALALRLALLPAPAKSLRLAAEQLGPPTPPAEALFDDEEFRRAGRLSEAIGQLRALAGPQAALRVLLADPQSRIPERRAVLTPYER</sequence>
<keyword evidence="1" id="KW-0227">DNA damage</keyword>